<proteinExistence type="predicted"/>
<dbReference type="CDD" id="cd00037">
    <property type="entry name" value="CLECT"/>
    <property type="match status" value="1"/>
</dbReference>
<feature type="domain" description="C-type lectin" evidence="2">
    <location>
        <begin position="27"/>
        <end position="138"/>
    </location>
</feature>
<dbReference type="AlphaFoldDB" id="A0A0R3PTU8"/>
<evidence type="ECO:0000313" key="3">
    <source>
        <dbReference type="EMBL" id="VDM60835.1"/>
    </source>
</evidence>
<dbReference type="InterPro" id="IPR001304">
    <property type="entry name" value="C-type_lectin-like"/>
</dbReference>
<dbReference type="PANTHER" id="PTHR45710:SF38">
    <property type="entry name" value="C-TYPE LECTIN DOMAIN-CONTAINING PROTEIN 180"/>
    <property type="match status" value="1"/>
</dbReference>
<dbReference type="Gene3D" id="3.10.100.10">
    <property type="entry name" value="Mannose-Binding Protein A, subunit A"/>
    <property type="match status" value="1"/>
</dbReference>
<evidence type="ECO:0000313" key="5">
    <source>
        <dbReference type="WBParaSite" id="ACOC_0000924901-mRNA-1"/>
    </source>
</evidence>
<dbReference type="Pfam" id="PF00059">
    <property type="entry name" value="Lectin_C"/>
    <property type="match status" value="1"/>
</dbReference>
<gene>
    <name evidence="3" type="ORF">ACOC_LOCUS9250</name>
</gene>
<evidence type="ECO:0000256" key="1">
    <source>
        <dbReference type="SAM" id="MobiDB-lite"/>
    </source>
</evidence>
<dbReference type="PROSITE" id="PS50041">
    <property type="entry name" value="C_TYPE_LECTIN_2"/>
    <property type="match status" value="1"/>
</dbReference>
<accession>A0A0R3PTU8</accession>
<organism evidence="5">
    <name type="scientific">Angiostrongylus costaricensis</name>
    <name type="common">Nematode worm</name>
    <dbReference type="NCBI Taxonomy" id="334426"/>
    <lineage>
        <taxon>Eukaryota</taxon>
        <taxon>Metazoa</taxon>
        <taxon>Ecdysozoa</taxon>
        <taxon>Nematoda</taxon>
        <taxon>Chromadorea</taxon>
        <taxon>Rhabditida</taxon>
        <taxon>Rhabditina</taxon>
        <taxon>Rhabditomorpha</taxon>
        <taxon>Strongyloidea</taxon>
        <taxon>Metastrongylidae</taxon>
        <taxon>Angiostrongylus</taxon>
    </lineage>
</organism>
<dbReference type="Proteomes" id="UP000267027">
    <property type="component" value="Unassembled WGS sequence"/>
</dbReference>
<keyword evidence="4" id="KW-1185">Reference proteome</keyword>
<protein>
    <submittedName>
        <fullName evidence="5">C-type lectin domain-containing protein</fullName>
    </submittedName>
</protein>
<dbReference type="WBParaSite" id="ACOC_0000924901-mRNA-1">
    <property type="protein sequence ID" value="ACOC_0000924901-mRNA-1"/>
    <property type="gene ID" value="ACOC_0000924901"/>
</dbReference>
<evidence type="ECO:0000259" key="2">
    <source>
        <dbReference type="PROSITE" id="PS50041"/>
    </source>
</evidence>
<dbReference type="OMA" id="SAKHYHE"/>
<dbReference type="STRING" id="334426.A0A0R3PTU8"/>
<dbReference type="InterPro" id="IPR016186">
    <property type="entry name" value="C-type_lectin-like/link_sf"/>
</dbReference>
<evidence type="ECO:0000313" key="4">
    <source>
        <dbReference type="Proteomes" id="UP000267027"/>
    </source>
</evidence>
<dbReference type="InterPro" id="IPR050828">
    <property type="entry name" value="C-type_lectin/matrix_domain"/>
</dbReference>
<dbReference type="PANTHER" id="PTHR45710">
    <property type="entry name" value="C-TYPE LECTIN DOMAIN-CONTAINING PROTEIN 180"/>
    <property type="match status" value="1"/>
</dbReference>
<sequence>LVNGVTVVIKFSTHYHHHVTKEWIQAQNGFLYQFHSGYQSWLAAREFCLSQNSDLVTLRDKEQINWLLSHYAPTYPRFSERFVQIGLFLPDGANHNWTYVNGSNPWISGEPFDHSVDGKERCGLLRVHSRLLDDVDCELASRSRVRFICERDSEIHKQQQRSGNYLWRKVEQLMKYFRVWTATDVGKESTKNTSQEGYGDEDSAKHYHEIEPEKLEKIINTMEKMLEKLENMSFVEKKTEEKAKSVLLESTTTESANQNKDEEKPKQERGEKVLNFILIYFEAFLFQPTADIRPENDEDCDDEASDDKIPVEREEHVQEFLHTLRTFLNRAEHSDLRKLLDDNPGKTLLEKMKLAIAEANEREFNRLKELEVMKQNGIDVSNVRR</sequence>
<dbReference type="SMART" id="SM00034">
    <property type="entry name" value="CLECT"/>
    <property type="match status" value="1"/>
</dbReference>
<reference evidence="3 4" key="2">
    <citation type="submission" date="2018-11" db="EMBL/GenBank/DDBJ databases">
        <authorList>
            <consortium name="Pathogen Informatics"/>
        </authorList>
    </citation>
    <scope>NUCLEOTIDE SEQUENCE [LARGE SCALE GENOMIC DNA]</scope>
    <source>
        <strain evidence="3 4">Costa Rica</strain>
    </source>
</reference>
<dbReference type="OrthoDB" id="6337382at2759"/>
<reference evidence="5" key="1">
    <citation type="submission" date="2017-02" db="UniProtKB">
        <authorList>
            <consortium name="WormBaseParasite"/>
        </authorList>
    </citation>
    <scope>IDENTIFICATION</scope>
</reference>
<feature type="compositionally biased region" description="Basic and acidic residues" evidence="1">
    <location>
        <begin position="259"/>
        <end position="268"/>
    </location>
</feature>
<feature type="region of interest" description="Disordered" evidence="1">
    <location>
        <begin position="246"/>
        <end position="268"/>
    </location>
</feature>
<dbReference type="SUPFAM" id="SSF56436">
    <property type="entry name" value="C-type lectin-like"/>
    <property type="match status" value="1"/>
</dbReference>
<name>A0A0R3PTU8_ANGCS</name>
<feature type="compositionally biased region" description="Polar residues" evidence="1">
    <location>
        <begin position="248"/>
        <end position="258"/>
    </location>
</feature>
<dbReference type="EMBL" id="UYYA01004268">
    <property type="protein sequence ID" value="VDM60835.1"/>
    <property type="molecule type" value="Genomic_DNA"/>
</dbReference>
<dbReference type="InterPro" id="IPR016187">
    <property type="entry name" value="CTDL_fold"/>
</dbReference>